<dbReference type="AlphaFoldDB" id="A0ABD1V383"/>
<reference evidence="2" key="1">
    <citation type="submission" date="2024-07" db="EMBL/GenBank/DDBJ databases">
        <title>Two chromosome-level genome assemblies of Korean endemic species Abeliophyllum distichum and Forsythia ovata (Oleaceae).</title>
        <authorList>
            <person name="Jang H."/>
        </authorList>
    </citation>
    <scope>NUCLEOTIDE SEQUENCE [LARGE SCALE GENOMIC DNA]</scope>
</reference>
<keyword evidence="2" id="KW-1185">Reference proteome</keyword>
<organism evidence="1 2">
    <name type="scientific">Abeliophyllum distichum</name>
    <dbReference type="NCBI Taxonomy" id="126358"/>
    <lineage>
        <taxon>Eukaryota</taxon>
        <taxon>Viridiplantae</taxon>
        <taxon>Streptophyta</taxon>
        <taxon>Embryophyta</taxon>
        <taxon>Tracheophyta</taxon>
        <taxon>Spermatophyta</taxon>
        <taxon>Magnoliopsida</taxon>
        <taxon>eudicotyledons</taxon>
        <taxon>Gunneridae</taxon>
        <taxon>Pentapetalae</taxon>
        <taxon>asterids</taxon>
        <taxon>lamiids</taxon>
        <taxon>Lamiales</taxon>
        <taxon>Oleaceae</taxon>
        <taxon>Forsythieae</taxon>
        <taxon>Abeliophyllum</taxon>
    </lineage>
</organism>
<name>A0ABD1V383_9LAMI</name>
<sequence length="110" mass="11948">MVIIFLDEGSKGCLFVPYPTGLGSLLKFFTIFRTRSQCPEDQMCSSCVPNPREISPVGMNGGYLGDPDSDDEAKNYPQSVLMIPGGLLLSPVMIPQKEEVVLEGIHPSSL</sequence>
<evidence type="ECO:0000313" key="1">
    <source>
        <dbReference type="EMBL" id="KAL2531774.1"/>
    </source>
</evidence>
<accession>A0ABD1V383</accession>
<dbReference type="EMBL" id="JBFOLK010000002">
    <property type="protein sequence ID" value="KAL2531774.1"/>
    <property type="molecule type" value="Genomic_DNA"/>
</dbReference>
<gene>
    <name evidence="1" type="ORF">Adt_05125</name>
</gene>
<evidence type="ECO:0000313" key="2">
    <source>
        <dbReference type="Proteomes" id="UP001604336"/>
    </source>
</evidence>
<dbReference type="Proteomes" id="UP001604336">
    <property type="component" value="Unassembled WGS sequence"/>
</dbReference>
<comment type="caution">
    <text evidence="1">The sequence shown here is derived from an EMBL/GenBank/DDBJ whole genome shotgun (WGS) entry which is preliminary data.</text>
</comment>
<protein>
    <submittedName>
        <fullName evidence="1">Uncharacterized protein</fullName>
    </submittedName>
</protein>
<proteinExistence type="predicted"/>